<proteinExistence type="predicted"/>
<protein>
    <submittedName>
        <fullName evidence="1">Uncharacterized protein</fullName>
    </submittedName>
</protein>
<evidence type="ECO:0000313" key="1">
    <source>
        <dbReference type="EMBL" id="MBX59270.1"/>
    </source>
</evidence>
<name>A0A2P2PX39_RHIMU</name>
<dbReference type="AlphaFoldDB" id="A0A2P2PX39"/>
<organism evidence="1">
    <name type="scientific">Rhizophora mucronata</name>
    <name type="common">Asiatic mangrove</name>
    <dbReference type="NCBI Taxonomy" id="61149"/>
    <lineage>
        <taxon>Eukaryota</taxon>
        <taxon>Viridiplantae</taxon>
        <taxon>Streptophyta</taxon>
        <taxon>Embryophyta</taxon>
        <taxon>Tracheophyta</taxon>
        <taxon>Spermatophyta</taxon>
        <taxon>Magnoliopsida</taxon>
        <taxon>eudicotyledons</taxon>
        <taxon>Gunneridae</taxon>
        <taxon>Pentapetalae</taxon>
        <taxon>rosids</taxon>
        <taxon>fabids</taxon>
        <taxon>Malpighiales</taxon>
        <taxon>Rhizophoraceae</taxon>
        <taxon>Rhizophora</taxon>
    </lineage>
</organism>
<sequence length="26" mass="3145">MMMGYSVVVIKEPKVRVCDQKQPEWY</sequence>
<accession>A0A2P2PX39</accession>
<dbReference type="EMBL" id="GGEC01078786">
    <property type="protein sequence ID" value="MBX59270.1"/>
    <property type="molecule type" value="Transcribed_RNA"/>
</dbReference>
<reference evidence="1" key="1">
    <citation type="submission" date="2018-02" db="EMBL/GenBank/DDBJ databases">
        <title>Rhizophora mucronata_Transcriptome.</title>
        <authorList>
            <person name="Meera S.P."/>
            <person name="Sreeshan A."/>
            <person name="Augustine A."/>
        </authorList>
    </citation>
    <scope>NUCLEOTIDE SEQUENCE</scope>
    <source>
        <tissue evidence="1">Leaf</tissue>
    </source>
</reference>